<keyword evidence="2" id="KW-1185">Reference proteome</keyword>
<accession>A0A225W7T0</accession>
<organism evidence="1 2">
    <name type="scientific">Phytophthora megakarya</name>
    <dbReference type="NCBI Taxonomy" id="4795"/>
    <lineage>
        <taxon>Eukaryota</taxon>
        <taxon>Sar</taxon>
        <taxon>Stramenopiles</taxon>
        <taxon>Oomycota</taxon>
        <taxon>Peronosporomycetes</taxon>
        <taxon>Peronosporales</taxon>
        <taxon>Peronosporaceae</taxon>
        <taxon>Phytophthora</taxon>
    </lineage>
</organism>
<dbReference type="InterPro" id="IPR043502">
    <property type="entry name" value="DNA/RNA_pol_sf"/>
</dbReference>
<dbReference type="EMBL" id="NBNE01001723">
    <property type="protein sequence ID" value="OWZ12900.1"/>
    <property type="molecule type" value="Genomic_DNA"/>
</dbReference>
<protein>
    <submittedName>
        <fullName evidence="1">Uncharacterized protein</fullName>
    </submittedName>
</protein>
<evidence type="ECO:0000313" key="1">
    <source>
        <dbReference type="EMBL" id="OWZ12900.1"/>
    </source>
</evidence>
<comment type="caution">
    <text evidence="1">The sequence shown here is derived from an EMBL/GenBank/DDBJ whole genome shotgun (WGS) entry which is preliminary data.</text>
</comment>
<dbReference type="Proteomes" id="UP000198211">
    <property type="component" value="Unassembled WGS sequence"/>
</dbReference>
<sequence length="370" mass="41888">MRFQNELSTFSTSTAIGKPTFSSCPWLFESRSLQNRPIGDVPIPVESKVRLNLRFTTPGGPLVLRNVICWVNKNSMPPEVDDLLLYRWIMERLEFSLEKLLARAQQMSSTWDMSDVEDSPVSKAARFLAYASSVAQQGAAEEEIHLEEDENRACLLGLKKGTTSEREQIKAILLGEVAETKRLGATQDFFTELEFIVMRFIDVFCLVNGRDSPVNMPPMEVTLKSGAIPVKWKTRRYSPTHCAFLKKHIDVLISAGLCYRNPPAGVPPLTLCKNEAGDHRMTVDVRGRNGFVNAKPLSSSAKPLVTSPLIFKDFWQFAMDERRQVAGDHRMTVDVRGRNGCVNAKVWQMPIHETAFEQLRKTSRYFPLDF</sequence>
<proteinExistence type="predicted"/>
<dbReference type="SUPFAM" id="SSF56672">
    <property type="entry name" value="DNA/RNA polymerases"/>
    <property type="match status" value="1"/>
</dbReference>
<dbReference type="Gene3D" id="3.10.10.10">
    <property type="entry name" value="HIV Type 1 Reverse Transcriptase, subunit A, domain 1"/>
    <property type="match status" value="1"/>
</dbReference>
<reference evidence="2" key="1">
    <citation type="submission" date="2017-03" db="EMBL/GenBank/DDBJ databases">
        <title>Phytopthora megakarya and P. palmivora, two closely related causual agents of cacao black pod achieved similar genome size and gene model numbers by different mechanisms.</title>
        <authorList>
            <person name="Ali S."/>
            <person name="Shao J."/>
            <person name="Larry D.J."/>
            <person name="Kronmiller B."/>
            <person name="Shen D."/>
            <person name="Strem M.D."/>
            <person name="Melnick R.L."/>
            <person name="Guiltinan M.J."/>
            <person name="Tyler B.M."/>
            <person name="Meinhardt L.W."/>
            <person name="Bailey B.A."/>
        </authorList>
    </citation>
    <scope>NUCLEOTIDE SEQUENCE [LARGE SCALE GENOMIC DNA]</scope>
    <source>
        <strain evidence="2">zdho120</strain>
    </source>
</reference>
<name>A0A225W7T0_9STRA</name>
<gene>
    <name evidence="1" type="ORF">PHMEG_00013866</name>
</gene>
<dbReference type="OrthoDB" id="125255at2759"/>
<dbReference type="AlphaFoldDB" id="A0A225W7T0"/>
<evidence type="ECO:0000313" key="2">
    <source>
        <dbReference type="Proteomes" id="UP000198211"/>
    </source>
</evidence>